<dbReference type="Proteomes" id="UP001050808">
    <property type="component" value="Unassembled WGS sequence"/>
</dbReference>
<comment type="caution">
    <text evidence="1">The sequence shown here is derived from an EMBL/GenBank/DDBJ whole genome shotgun (WGS) entry which is preliminary data.</text>
</comment>
<name>A0ABQ3QS21_9ACTN</name>
<proteinExistence type="predicted"/>
<protein>
    <submittedName>
        <fullName evidence="1">Uncharacterized protein</fullName>
    </submittedName>
</protein>
<accession>A0ABQ3QS21</accession>
<gene>
    <name evidence="1" type="ORF">Sviol_44800</name>
</gene>
<dbReference type="Pfam" id="PF19746">
    <property type="entry name" value="DUF6233"/>
    <property type="match status" value="1"/>
</dbReference>
<reference evidence="1" key="1">
    <citation type="submission" date="2024-05" db="EMBL/GenBank/DDBJ databases">
        <title>Whole genome shotgun sequence of Streptomyces violascens NBRC 12920.</title>
        <authorList>
            <person name="Komaki H."/>
            <person name="Tamura T."/>
        </authorList>
    </citation>
    <scope>NUCLEOTIDE SEQUENCE</scope>
    <source>
        <strain evidence="1">NBRC 12920</strain>
    </source>
</reference>
<dbReference type="RefSeq" id="WP_264198476.1">
    <property type="nucleotide sequence ID" value="NZ_BNDY01000017.1"/>
</dbReference>
<dbReference type="EMBL" id="BNDY01000017">
    <property type="protein sequence ID" value="GHI40072.1"/>
    <property type="molecule type" value="Genomic_DNA"/>
</dbReference>
<organism evidence="1 2">
    <name type="scientific">Streptomyces violascens</name>
    <dbReference type="NCBI Taxonomy" id="67381"/>
    <lineage>
        <taxon>Bacteria</taxon>
        <taxon>Bacillati</taxon>
        <taxon>Actinomycetota</taxon>
        <taxon>Actinomycetes</taxon>
        <taxon>Kitasatosporales</taxon>
        <taxon>Streptomycetaceae</taxon>
        <taxon>Streptomyces</taxon>
    </lineage>
</organism>
<sequence>MIWVAAAQLRPIPGIDLSTVPSTRRPTAAPTGWAWVLDGRARGRAATLHSAGSRLATDRARTLATAAALDALARPGTTACTTCDAAETLLPILHHGQDHGTDSGGWGAVPE</sequence>
<evidence type="ECO:0000313" key="2">
    <source>
        <dbReference type="Proteomes" id="UP001050808"/>
    </source>
</evidence>
<keyword evidence="2" id="KW-1185">Reference proteome</keyword>
<dbReference type="InterPro" id="IPR046200">
    <property type="entry name" value="DUF6233"/>
</dbReference>
<evidence type="ECO:0000313" key="1">
    <source>
        <dbReference type="EMBL" id="GHI40072.1"/>
    </source>
</evidence>